<evidence type="ECO:0000259" key="4">
    <source>
        <dbReference type="SMART" id="SM00903"/>
    </source>
</evidence>
<evidence type="ECO:0000256" key="1">
    <source>
        <dbReference type="ARBA" id="ARBA00001917"/>
    </source>
</evidence>
<dbReference type="PANTHER" id="PTHR43567:SF1">
    <property type="entry name" value="FLAVOREDOXIN"/>
    <property type="match status" value="1"/>
</dbReference>
<name>A0A7C0U1M0_DESA2</name>
<comment type="caution">
    <text evidence="5">The sequence shown here is derived from an EMBL/GenBank/DDBJ whole genome shotgun (WGS) entry which is preliminary data.</text>
</comment>
<dbReference type="Proteomes" id="UP000886289">
    <property type="component" value="Unassembled WGS sequence"/>
</dbReference>
<evidence type="ECO:0000256" key="2">
    <source>
        <dbReference type="ARBA" id="ARBA00022630"/>
    </source>
</evidence>
<comment type="cofactor">
    <cofactor evidence="1">
        <name>FMN</name>
        <dbReference type="ChEBI" id="CHEBI:58210"/>
    </cofactor>
</comment>
<dbReference type="SMART" id="SM00903">
    <property type="entry name" value="Flavin_Reduct"/>
    <property type="match status" value="1"/>
</dbReference>
<dbReference type="GO" id="GO:0010181">
    <property type="term" value="F:FMN binding"/>
    <property type="evidence" value="ECO:0007669"/>
    <property type="project" value="InterPro"/>
</dbReference>
<keyword evidence="2" id="KW-0285">Flavoprotein</keyword>
<dbReference type="InterPro" id="IPR052174">
    <property type="entry name" value="Flavoredoxin"/>
</dbReference>
<sequence>MQDIIAKALMHGVYVVTVKAEGRKNGMTAAWVSQVSFKPPLIMVSIAPARYTHGLIKSAGYFAINTLSEDQIEIAKHFGFKSGRKTDKLANLEHFEAGHGSPVLKDALAYIECKLVNTFEAGDHTLFIGEAIEGKVLKEGKQPLLFIWERFF</sequence>
<protein>
    <submittedName>
        <fullName evidence="5">Flavin reductase</fullName>
    </submittedName>
</protein>
<comment type="similarity">
    <text evidence="3">Belongs to the flavoredoxin family.</text>
</comment>
<dbReference type="EMBL" id="DRBS01000069">
    <property type="protein sequence ID" value="HDD43580.1"/>
    <property type="molecule type" value="Genomic_DNA"/>
</dbReference>
<dbReference type="GO" id="GO:0016646">
    <property type="term" value="F:oxidoreductase activity, acting on the CH-NH group of donors, NAD or NADP as acceptor"/>
    <property type="evidence" value="ECO:0007669"/>
    <property type="project" value="UniProtKB-ARBA"/>
</dbReference>
<feature type="domain" description="Flavin reductase like" evidence="4">
    <location>
        <begin position="9"/>
        <end position="150"/>
    </location>
</feature>
<dbReference type="Gene3D" id="2.30.110.10">
    <property type="entry name" value="Electron Transport, Fmn-binding Protein, Chain A"/>
    <property type="match status" value="1"/>
</dbReference>
<evidence type="ECO:0000313" key="5">
    <source>
        <dbReference type="EMBL" id="HDD43580.1"/>
    </source>
</evidence>
<dbReference type="Pfam" id="PF01613">
    <property type="entry name" value="Flavin_Reduct"/>
    <property type="match status" value="1"/>
</dbReference>
<dbReference type="SUPFAM" id="SSF50475">
    <property type="entry name" value="FMN-binding split barrel"/>
    <property type="match status" value="1"/>
</dbReference>
<gene>
    <name evidence="5" type="ORF">ENG63_01780</name>
</gene>
<dbReference type="InterPro" id="IPR002563">
    <property type="entry name" value="Flavin_Rdtase-like_dom"/>
</dbReference>
<dbReference type="AlphaFoldDB" id="A0A7C0U1M0"/>
<reference evidence="5" key="1">
    <citation type="journal article" date="2020" name="mSystems">
        <title>Genome- and Community-Level Interaction Insights into Carbon Utilization and Element Cycling Functions of Hydrothermarchaeota in Hydrothermal Sediment.</title>
        <authorList>
            <person name="Zhou Z."/>
            <person name="Liu Y."/>
            <person name="Xu W."/>
            <person name="Pan J."/>
            <person name="Luo Z.H."/>
            <person name="Li M."/>
        </authorList>
    </citation>
    <scope>NUCLEOTIDE SEQUENCE [LARGE SCALE GENOMIC DNA]</scope>
    <source>
        <strain evidence="5">HyVt-233</strain>
    </source>
</reference>
<proteinExistence type="inferred from homology"/>
<organism evidence="5">
    <name type="scientific">Desulfofervidus auxilii</name>
    <dbReference type="NCBI Taxonomy" id="1621989"/>
    <lineage>
        <taxon>Bacteria</taxon>
        <taxon>Pseudomonadati</taxon>
        <taxon>Thermodesulfobacteriota</taxon>
        <taxon>Candidatus Desulfofervidia</taxon>
        <taxon>Candidatus Desulfofervidales</taxon>
        <taxon>Candidatus Desulfofervidaceae</taxon>
        <taxon>Candidatus Desulfofervidus</taxon>
    </lineage>
</organism>
<accession>A0A7C0U1M0</accession>
<dbReference type="PANTHER" id="PTHR43567">
    <property type="entry name" value="FLAVOREDOXIN-RELATED-RELATED"/>
    <property type="match status" value="1"/>
</dbReference>
<evidence type="ECO:0000256" key="3">
    <source>
        <dbReference type="ARBA" id="ARBA00038054"/>
    </source>
</evidence>
<dbReference type="InterPro" id="IPR012349">
    <property type="entry name" value="Split_barrel_FMN-bd"/>
</dbReference>